<feature type="signal peptide" evidence="1">
    <location>
        <begin position="1"/>
        <end position="25"/>
    </location>
</feature>
<dbReference type="EMBL" id="CP035733">
    <property type="protein sequence ID" value="QGY81743.1"/>
    <property type="molecule type" value="Genomic_DNA"/>
</dbReference>
<evidence type="ECO:0000256" key="1">
    <source>
        <dbReference type="SAM" id="SignalP"/>
    </source>
</evidence>
<feature type="chain" id="PRO_5026338873" evidence="1">
    <location>
        <begin position="26"/>
        <end position="174"/>
    </location>
</feature>
<reference evidence="3" key="1">
    <citation type="submission" date="2019-01" db="EMBL/GenBank/DDBJ databases">
        <title>Sphingorhabdus lacus sp.nov., isolated from an oligotrophic freshwater lake.</title>
        <authorList>
            <person name="Park M."/>
        </authorList>
    </citation>
    <scope>NUCLEOTIDE SEQUENCE [LARGE SCALE GENOMIC DNA]</scope>
    <source>
        <strain evidence="3">IMCC1753</strain>
    </source>
</reference>
<name>A0A6I6LHC6_9SPHN</name>
<dbReference type="OrthoDB" id="594865at2"/>
<dbReference type="Proteomes" id="UP000428803">
    <property type="component" value="Chromosome"/>
</dbReference>
<gene>
    <name evidence="2" type="ORF">EUU25_14625</name>
</gene>
<keyword evidence="3" id="KW-1185">Reference proteome</keyword>
<dbReference type="RefSeq" id="WP_158902221.1">
    <property type="nucleotide sequence ID" value="NZ_CP035733.1"/>
</dbReference>
<protein>
    <submittedName>
        <fullName evidence="2">Uncharacterized protein</fullName>
    </submittedName>
</protein>
<sequence>MNKPIITAVVTGMAIATLAASGATAQRYDDYEYENAENSLTLICWGEGRKPGTSVSTGYSWDHRRNKFVPETYIQNTTKEFDSEVQIELHDDWGRIHLTGKLIPTIHSGGNNGWWELDNVHVGPDTITARYRLNGLNKPRLEINRRTGRMKIDGQTKFRGECDQGNWGKRANRF</sequence>
<dbReference type="KEGG" id="slaa:EUU25_14625"/>
<organism evidence="2 3">
    <name type="scientific">Sphingorhabdus lacus</name>
    <dbReference type="NCBI Taxonomy" id="392610"/>
    <lineage>
        <taxon>Bacteria</taxon>
        <taxon>Pseudomonadati</taxon>
        <taxon>Pseudomonadota</taxon>
        <taxon>Alphaproteobacteria</taxon>
        <taxon>Sphingomonadales</taxon>
        <taxon>Sphingomonadaceae</taxon>
        <taxon>Sphingorhabdus</taxon>
    </lineage>
</organism>
<keyword evidence="1" id="KW-0732">Signal</keyword>
<dbReference type="AlphaFoldDB" id="A0A6I6LHC6"/>
<proteinExistence type="predicted"/>
<accession>A0A6I6LHC6</accession>
<evidence type="ECO:0000313" key="3">
    <source>
        <dbReference type="Proteomes" id="UP000428803"/>
    </source>
</evidence>
<evidence type="ECO:0000313" key="2">
    <source>
        <dbReference type="EMBL" id="QGY81743.1"/>
    </source>
</evidence>